<dbReference type="InParanoid" id="A0A1W0VRU8"/>
<feature type="compositionally biased region" description="Gly residues" evidence="1">
    <location>
        <begin position="136"/>
        <end position="146"/>
    </location>
</feature>
<evidence type="ECO:0000313" key="4">
    <source>
        <dbReference type="Proteomes" id="UP000000768"/>
    </source>
</evidence>
<evidence type="ECO:0008006" key="5">
    <source>
        <dbReference type="Google" id="ProtNLM"/>
    </source>
</evidence>
<dbReference type="STRING" id="4558.A0A1W0VRU8"/>
<dbReference type="OMA" id="TRSGFPY"/>
<feature type="compositionally biased region" description="Low complexity" evidence="1">
    <location>
        <begin position="185"/>
        <end position="200"/>
    </location>
</feature>
<feature type="region of interest" description="Disordered" evidence="1">
    <location>
        <begin position="49"/>
        <end position="79"/>
    </location>
</feature>
<reference evidence="3 4" key="1">
    <citation type="journal article" date="2009" name="Nature">
        <title>The Sorghum bicolor genome and the diversification of grasses.</title>
        <authorList>
            <person name="Paterson A.H."/>
            <person name="Bowers J.E."/>
            <person name="Bruggmann R."/>
            <person name="Dubchak I."/>
            <person name="Grimwood J."/>
            <person name="Gundlach H."/>
            <person name="Haberer G."/>
            <person name="Hellsten U."/>
            <person name="Mitros T."/>
            <person name="Poliakov A."/>
            <person name="Schmutz J."/>
            <person name="Spannagl M."/>
            <person name="Tang H."/>
            <person name="Wang X."/>
            <person name="Wicker T."/>
            <person name="Bharti A.K."/>
            <person name="Chapman J."/>
            <person name="Feltus F.A."/>
            <person name="Gowik U."/>
            <person name="Grigoriev I.V."/>
            <person name="Lyons E."/>
            <person name="Maher C.A."/>
            <person name="Martis M."/>
            <person name="Narechania A."/>
            <person name="Otillar R.P."/>
            <person name="Penning B.W."/>
            <person name="Salamov A.A."/>
            <person name="Wang Y."/>
            <person name="Zhang L."/>
            <person name="Carpita N.C."/>
            <person name="Freeling M."/>
            <person name="Gingle A.R."/>
            <person name="Hash C.T."/>
            <person name="Keller B."/>
            <person name="Klein P."/>
            <person name="Kresovich S."/>
            <person name="McCann M.C."/>
            <person name="Ming R."/>
            <person name="Peterson D.G."/>
            <person name="Mehboob-ur-Rahman"/>
            <person name="Ware D."/>
            <person name="Westhoff P."/>
            <person name="Mayer K.F."/>
            <person name="Messing J."/>
            <person name="Rokhsar D.S."/>
        </authorList>
    </citation>
    <scope>NUCLEOTIDE SEQUENCE [LARGE SCALE GENOMIC DNA]</scope>
    <source>
        <strain evidence="4">cv. BTx623</strain>
    </source>
</reference>
<dbReference type="InterPro" id="IPR039923">
    <property type="entry name" value="Protodermal_1"/>
</dbReference>
<feature type="region of interest" description="Disordered" evidence="1">
    <location>
        <begin position="111"/>
        <end position="302"/>
    </location>
</feature>
<dbReference type="Proteomes" id="UP000000768">
    <property type="component" value="Chromosome 10"/>
</dbReference>
<protein>
    <recommendedName>
        <fullName evidence="5">Meiosis 5</fullName>
    </recommendedName>
</protein>
<accession>A0A1W0VRU8</accession>
<feature type="compositionally biased region" description="Gly residues" evidence="1">
    <location>
        <begin position="227"/>
        <end position="288"/>
    </location>
</feature>
<evidence type="ECO:0000256" key="2">
    <source>
        <dbReference type="SAM" id="Phobius"/>
    </source>
</evidence>
<evidence type="ECO:0000313" key="3">
    <source>
        <dbReference type="EMBL" id="OQU75991.1"/>
    </source>
</evidence>
<dbReference type="eggNOG" id="ENOG502QVEX">
    <property type="taxonomic scope" value="Eukaryota"/>
</dbReference>
<dbReference type="FunCoup" id="A0A1W0VRU8">
    <property type="interactions" value="8"/>
</dbReference>
<feature type="compositionally biased region" description="Gly residues" evidence="1">
    <location>
        <begin position="201"/>
        <end position="219"/>
    </location>
</feature>
<dbReference type="PANTHER" id="PTHR33210">
    <property type="entry name" value="PROTODERMAL FACTOR 1"/>
    <property type="match status" value="1"/>
</dbReference>
<dbReference type="AlphaFoldDB" id="A0A1W0VRU8"/>
<reference evidence="4" key="2">
    <citation type="journal article" date="2018" name="Plant J.">
        <title>The Sorghum bicolor reference genome: improved assembly, gene annotations, a transcriptome atlas, and signatures of genome organization.</title>
        <authorList>
            <person name="McCormick R.F."/>
            <person name="Truong S.K."/>
            <person name="Sreedasyam A."/>
            <person name="Jenkins J."/>
            <person name="Shu S."/>
            <person name="Sims D."/>
            <person name="Kennedy M."/>
            <person name="Amirebrahimi M."/>
            <person name="Weers B.D."/>
            <person name="McKinley B."/>
            <person name="Mattison A."/>
            <person name="Morishige D.T."/>
            <person name="Grimwood J."/>
            <person name="Schmutz J."/>
            <person name="Mullet J.E."/>
        </authorList>
    </citation>
    <scope>NUCLEOTIDE SEQUENCE [LARGE SCALE GENOMIC DNA]</scope>
    <source>
        <strain evidence="4">cv. BTx623</strain>
    </source>
</reference>
<keyword evidence="2" id="KW-0812">Transmembrane</keyword>
<dbReference type="PANTHER" id="PTHR33210:SF28">
    <property type="entry name" value="OS01G0201600 PROTEIN"/>
    <property type="match status" value="1"/>
</dbReference>
<organism evidence="3 4">
    <name type="scientific">Sorghum bicolor</name>
    <name type="common">Sorghum</name>
    <name type="synonym">Sorghum vulgare</name>
    <dbReference type="NCBI Taxonomy" id="4558"/>
    <lineage>
        <taxon>Eukaryota</taxon>
        <taxon>Viridiplantae</taxon>
        <taxon>Streptophyta</taxon>
        <taxon>Embryophyta</taxon>
        <taxon>Tracheophyta</taxon>
        <taxon>Spermatophyta</taxon>
        <taxon>Magnoliopsida</taxon>
        <taxon>Liliopsida</taxon>
        <taxon>Poales</taxon>
        <taxon>Poaceae</taxon>
        <taxon>PACMAD clade</taxon>
        <taxon>Panicoideae</taxon>
        <taxon>Andropogonodae</taxon>
        <taxon>Andropogoneae</taxon>
        <taxon>Sorghinae</taxon>
        <taxon>Sorghum</taxon>
    </lineage>
</organism>
<proteinExistence type="predicted"/>
<feature type="transmembrane region" description="Helical" evidence="2">
    <location>
        <begin position="88"/>
        <end position="107"/>
    </location>
</feature>
<keyword evidence="4" id="KW-1185">Reference proteome</keyword>
<sequence>MMRALNSPANYPAASSATPHEFTALAFNSPWRHSGSFCSRYLYPRTRPAQSSAHASAPTPPLHSHSRGGASERRAGGAAMEARRTARALLASFVLAALAAQAFVAMVESRAEKASQGDDVKKPDCVPGMDPRSFPGIGGGSHGGGITPVTPSHGGGGSTGTTPPSHSGSGGYVPTPSHGGGTTLPSPSHGGFGSSPASPSTGGGSGGYGGSPSHGGGSGSSPTAPSTGGGSGGYGGSPSHGGGGAYGGGSPSSPDGGGGAYGGGSSPTPAHGGGGAYGDSPSHGGGIGTSSPTPFVPMDPHSFGSLPGSCDYWRSHPMEIWSAIGGRFPSTSPSSMGHFFGAAGSNGGSDVSIQDALANTRSDGTGALLREGAAALLNSMTRAGFPYTTEQVRDAFAAAAAGGSDGAAAAQAAAFRKANEGKA</sequence>
<feature type="compositionally biased region" description="Basic and acidic residues" evidence="1">
    <location>
        <begin position="111"/>
        <end position="124"/>
    </location>
</feature>
<dbReference type="Gramene" id="OQU75991">
    <property type="protein sequence ID" value="OQU75991"/>
    <property type="gene ID" value="SORBI_3010G070900"/>
</dbReference>
<evidence type="ECO:0000256" key="1">
    <source>
        <dbReference type="SAM" id="MobiDB-lite"/>
    </source>
</evidence>
<gene>
    <name evidence="3" type="ORF">SORBI_3010G070900</name>
</gene>
<keyword evidence="2" id="KW-0472">Membrane</keyword>
<dbReference type="EMBL" id="CM000769">
    <property type="protein sequence ID" value="OQU75991.1"/>
    <property type="molecule type" value="Genomic_DNA"/>
</dbReference>
<keyword evidence="2" id="KW-1133">Transmembrane helix</keyword>
<name>A0A1W0VRU8_SORBI</name>